<sequence length="387" mass="41720">MREKPNAFKRGKRGAVPSPVELMGAEYVYEYLVNITIGSQAFSVIVDTGSSDTWLAQKGFSCLNLTGHPVPVSTCAFGTQGFDSQLSKSFQAYPKTIFDISYGDGEFLRGTAAFETVSIGGLTVKHQVIGVVSSAAWVGDGINSGLLGLAYPELTSVTNAGESMKYDPFFFSAVKQKKISHPYFSIALDRGTAAETHSPAADPHLGYFAFGGIVNVPVTSTCVTVPVQGYSLATRTPTTDPHPTHFYYTVDVQKYAFPNSSGVATANNNTIIDSGTTLNLVPSEVARAYNKGFGTWRDGSYYVDCAATAPPFNVTIGQRTFSIDPRDQVVWGGKDENGRSLCISGTQDGGPETTGSIFILGDVFLHNVVVTFDIKKNQMTFTQRQRY</sequence>
<gene>
    <name evidence="7" type="ORF">DFH08DRAFT_913475</name>
</gene>
<keyword evidence="5 7" id="KW-0645">Protease</keyword>
<keyword evidence="5" id="KW-0378">Hydrolase</keyword>
<comment type="similarity">
    <text evidence="1 5">Belongs to the peptidase A1 family.</text>
</comment>
<dbReference type="GO" id="GO:0006508">
    <property type="term" value="P:proteolysis"/>
    <property type="evidence" value="ECO:0007669"/>
    <property type="project" value="UniProtKB-KW"/>
</dbReference>
<keyword evidence="4" id="KW-1015">Disulfide bond</keyword>
<dbReference type="InterPro" id="IPR033121">
    <property type="entry name" value="PEPTIDASE_A1"/>
</dbReference>
<dbReference type="SUPFAM" id="SSF50630">
    <property type="entry name" value="Acid proteases"/>
    <property type="match status" value="1"/>
</dbReference>
<feature type="active site" evidence="3">
    <location>
        <position position="47"/>
    </location>
</feature>
<dbReference type="PROSITE" id="PS51767">
    <property type="entry name" value="PEPTIDASE_A1"/>
    <property type="match status" value="1"/>
</dbReference>
<comment type="caution">
    <text evidence="7">The sequence shown here is derived from an EMBL/GenBank/DDBJ whole genome shotgun (WGS) entry which is preliminary data.</text>
</comment>
<dbReference type="InterPro" id="IPR001969">
    <property type="entry name" value="Aspartic_peptidase_AS"/>
</dbReference>
<accession>A0AAD7A7V9</accession>
<dbReference type="PROSITE" id="PS00141">
    <property type="entry name" value="ASP_PROTEASE"/>
    <property type="match status" value="1"/>
</dbReference>
<dbReference type="PRINTS" id="PR00792">
    <property type="entry name" value="PEPSIN"/>
</dbReference>
<evidence type="ECO:0000259" key="6">
    <source>
        <dbReference type="PROSITE" id="PS51767"/>
    </source>
</evidence>
<protein>
    <submittedName>
        <fullName evidence="7">Acid protease</fullName>
    </submittedName>
</protein>
<keyword evidence="2 5" id="KW-0064">Aspartyl protease</keyword>
<evidence type="ECO:0000256" key="1">
    <source>
        <dbReference type="ARBA" id="ARBA00007447"/>
    </source>
</evidence>
<feature type="domain" description="Peptidase A1" evidence="6">
    <location>
        <begin position="31"/>
        <end position="382"/>
    </location>
</feature>
<dbReference type="Proteomes" id="UP001218218">
    <property type="component" value="Unassembled WGS sequence"/>
</dbReference>
<dbReference type="PANTHER" id="PTHR47966:SF47">
    <property type="entry name" value="ENDOPEPTIDASE, PUTATIVE (AFU_ORTHOLOGUE AFUA_3G01220)-RELATED"/>
    <property type="match status" value="1"/>
</dbReference>
<name>A0AAD7A7V9_9AGAR</name>
<dbReference type="AlphaFoldDB" id="A0AAD7A7V9"/>
<evidence type="ECO:0000256" key="5">
    <source>
        <dbReference type="RuleBase" id="RU000454"/>
    </source>
</evidence>
<dbReference type="EMBL" id="JARIHO010000013">
    <property type="protein sequence ID" value="KAJ7351511.1"/>
    <property type="molecule type" value="Genomic_DNA"/>
</dbReference>
<feature type="active site" evidence="3">
    <location>
        <position position="273"/>
    </location>
</feature>
<dbReference type="GO" id="GO:0000324">
    <property type="term" value="C:fungal-type vacuole"/>
    <property type="evidence" value="ECO:0007669"/>
    <property type="project" value="TreeGrafter"/>
</dbReference>
<dbReference type="CDD" id="cd05471">
    <property type="entry name" value="pepsin_like"/>
    <property type="match status" value="1"/>
</dbReference>
<dbReference type="InterPro" id="IPR034164">
    <property type="entry name" value="Pepsin-like_dom"/>
</dbReference>
<evidence type="ECO:0000256" key="4">
    <source>
        <dbReference type="PIRSR" id="PIRSR601461-2"/>
    </source>
</evidence>
<evidence type="ECO:0000256" key="2">
    <source>
        <dbReference type="ARBA" id="ARBA00022750"/>
    </source>
</evidence>
<evidence type="ECO:0000256" key="3">
    <source>
        <dbReference type="PIRSR" id="PIRSR601461-1"/>
    </source>
</evidence>
<dbReference type="GO" id="GO:0004190">
    <property type="term" value="F:aspartic-type endopeptidase activity"/>
    <property type="evidence" value="ECO:0007669"/>
    <property type="project" value="UniProtKB-KW"/>
</dbReference>
<dbReference type="PANTHER" id="PTHR47966">
    <property type="entry name" value="BETA-SITE APP-CLEAVING ENZYME, ISOFORM A-RELATED"/>
    <property type="match status" value="1"/>
</dbReference>
<dbReference type="Pfam" id="PF00026">
    <property type="entry name" value="Asp"/>
    <property type="match status" value="1"/>
</dbReference>
<evidence type="ECO:0000313" key="8">
    <source>
        <dbReference type="Proteomes" id="UP001218218"/>
    </source>
</evidence>
<dbReference type="Gene3D" id="2.40.70.10">
    <property type="entry name" value="Acid Proteases"/>
    <property type="match status" value="2"/>
</dbReference>
<dbReference type="InterPro" id="IPR001461">
    <property type="entry name" value="Aspartic_peptidase_A1"/>
</dbReference>
<organism evidence="7 8">
    <name type="scientific">Mycena albidolilacea</name>
    <dbReference type="NCBI Taxonomy" id="1033008"/>
    <lineage>
        <taxon>Eukaryota</taxon>
        <taxon>Fungi</taxon>
        <taxon>Dikarya</taxon>
        <taxon>Basidiomycota</taxon>
        <taxon>Agaricomycotina</taxon>
        <taxon>Agaricomycetes</taxon>
        <taxon>Agaricomycetidae</taxon>
        <taxon>Agaricales</taxon>
        <taxon>Marasmiineae</taxon>
        <taxon>Mycenaceae</taxon>
        <taxon>Mycena</taxon>
    </lineage>
</organism>
<reference evidence="7" key="1">
    <citation type="submission" date="2023-03" db="EMBL/GenBank/DDBJ databases">
        <title>Massive genome expansion in bonnet fungi (Mycena s.s.) driven by repeated elements and novel gene families across ecological guilds.</title>
        <authorList>
            <consortium name="Lawrence Berkeley National Laboratory"/>
            <person name="Harder C.B."/>
            <person name="Miyauchi S."/>
            <person name="Viragh M."/>
            <person name="Kuo A."/>
            <person name="Thoen E."/>
            <person name="Andreopoulos B."/>
            <person name="Lu D."/>
            <person name="Skrede I."/>
            <person name="Drula E."/>
            <person name="Henrissat B."/>
            <person name="Morin E."/>
            <person name="Kohler A."/>
            <person name="Barry K."/>
            <person name="LaButti K."/>
            <person name="Morin E."/>
            <person name="Salamov A."/>
            <person name="Lipzen A."/>
            <person name="Mereny Z."/>
            <person name="Hegedus B."/>
            <person name="Baldrian P."/>
            <person name="Stursova M."/>
            <person name="Weitz H."/>
            <person name="Taylor A."/>
            <person name="Grigoriev I.V."/>
            <person name="Nagy L.G."/>
            <person name="Martin F."/>
            <person name="Kauserud H."/>
        </authorList>
    </citation>
    <scope>NUCLEOTIDE SEQUENCE</scope>
    <source>
        <strain evidence="7">CBHHK002</strain>
    </source>
</reference>
<proteinExistence type="inferred from homology"/>
<feature type="disulfide bond" evidence="4">
    <location>
        <begin position="305"/>
        <end position="342"/>
    </location>
</feature>
<evidence type="ECO:0000313" key="7">
    <source>
        <dbReference type="EMBL" id="KAJ7351511.1"/>
    </source>
</evidence>
<keyword evidence="8" id="KW-1185">Reference proteome</keyword>
<dbReference type="InterPro" id="IPR021109">
    <property type="entry name" value="Peptidase_aspartic_dom_sf"/>
</dbReference>